<evidence type="ECO:0000313" key="2">
    <source>
        <dbReference type="Proteomes" id="UP000469452"/>
    </source>
</evidence>
<gene>
    <name evidence="1" type="ORF">AaE_014011</name>
</gene>
<dbReference type="Proteomes" id="UP000469452">
    <property type="component" value="Unassembled WGS sequence"/>
</dbReference>
<comment type="caution">
    <text evidence="1">The sequence shown here is derived from an EMBL/GenBank/DDBJ whole genome shotgun (WGS) entry which is preliminary data.</text>
</comment>
<protein>
    <submittedName>
        <fullName evidence="1">Uncharacterized protein</fullName>
    </submittedName>
</protein>
<organism evidence="1 2">
    <name type="scientific">Aphanomyces astaci</name>
    <name type="common">Crayfish plague agent</name>
    <dbReference type="NCBI Taxonomy" id="112090"/>
    <lineage>
        <taxon>Eukaryota</taxon>
        <taxon>Sar</taxon>
        <taxon>Stramenopiles</taxon>
        <taxon>Oomycota</taxon>
        <taxon>Saprolegniomycetes</taxon>
        <taxon>Saprolegniales</taxon>
        <taxon>Verrucalvaceae</taxon>
        <taxon>Aphanomyces</taxon>
    </lineage>
</organism>
<dbReference type="AlphaFoldDB" id="A0A6A4Z8P5"/>
<proteinExistence type="predicted"/>
<dbReference type="EMBL" id="VJMI01019706">
    <property type="protein sequence ID" value="KAF0706653.1"/>
    <property type="molecule type" value="Genomic_DNA"/>
</dbReference>
<sequence length="103" mass="11855">MVYFSCKHNLYGLKIEELVSPVGLSVDMNDYHLGSVANLTILRNRIQVHREAFKKTNAEMSVAYHGVQVNTHHSMWAFMINKGYNGVMVDLREAHPRKNPLRD</sequence>
<name>A0A6A4Z8P5_APHAT</name>
<accession>A0A6A4Z8P5</accession>
<dbReference type="VEuPathDB" id="FungiDB:H257_12875"/>
<evidence type="ECO:0000313" key="1">
    <source>
        <dbReference type="EMBL" id="KAF0706653.1"/>
    </source>
</evidence>
<reference evidence="1 2" key="1">
    <citation type="submission" date="2019-06" db="EMBL/GenBank/DDBJ databases">
        <title>Genomics analysis of Aphanomyces spp. identifies a new class of oomycete effector associated with host adaptation.</title>
        <authorList>
            <person name="Gaulin E."/>
        </authorList>
    </citation>
    <scope>NUCLEOTIDE SEQUENCE [LARGE SCALE GENOMIC DNA]</scope>
    <source>
        <strain evidence="1 2">E</strain>
    </source>
</reference>